<dbReference type="InterPro" id="IPR011204">
    <property type="entry name" value="Virulence_RhuM-like"/>
</dbReference>
<evidence type="ECO:0000313" key="2">
    <source>
        <dbReference type="Proteomes" id="UP000072660"/>
    </source>
</evidence>
<dbReference type="PANTHER" id="PTHR35810:SF1">
    <property type="entry name" value="CYTOPLASMIC PROTEIN"/>
    <property type="match status" value="1"/>
</dbReference>
<dbReference type="PANTHER" id="PTHR35810">
    <property type="entry name" value="CYTOPLASMIC PROTEIN-RELATED"/>
    <property type="match status" value="1"/>
</dbReference>
<dbReference type="PIRSF" id="PIRSF015268">
    <property type="entry name" value="Virulence_RhuM"/>
    <property type="match status" value="1"/>
</dbReference>
<dbReference type="Pfam" id="PF13310">
    <property type="entry name" value="Virulence_RhuM"/>
    <property type="match status" value="1"/>
</dbReference>
<organism evidence="1 2">
    <name type="scientific">Ventosimonas gracilis</name>
    <dbReference type="NCBI Taxonomy" id="1680762"/>
    <lineage>
        <taxon>Bacteria</taxon>
        <taxon>Pseudomonadati</taxon>
        <taxon>Pseudomonadota</taxon>
        <taxon>Gammaproteobacteria</taxon>
        <taxon>Pseudomonadales</taxon>
        <taxon>Ventosimonadaceae</taxon>
        <taxon>Ventosimonas</taxon>
    </lineage>
</organism>
<dbReference type="AlphaFoldDB" id="A0A139SUN2"/>
<keyword evidence="2" id="KW-1185">Reference proteome</keyword>
<protein>
    <submittedName>
        <fullName evidence="1">Hydroxyacid dehydrogenase</fullName>
    </submittedName>
</protein>
<gene>
    <name evidence="1" type="ORF">AXE65_02060</name>
</gene>
<dbReference type="Proteomes" id="UP000072660">
    <property type="component" value="Unassembled WGS sequence"/>
</dbReference>
<dbReference type="EMBL" id="LSZO01000145">
    <property type="protein sequence ID" value="KXU38308.1"/>
    <property type="molecule type" value="Genomic_DNA"/>
</dbReference>
<proteinExistence type="predicted"/>
<dbReference type="RefSeq" id="WP_068389996.1">
    <property type="nucleotide sequence ID" value="NZ_LSZO01000145.1"/>
</dbReference>
<name>A0A139SUN2_9GAMM</name>
<comment type="caution">
    <text evidence="1">The sequence shown here is derived from an EMBL/GenBank/DDBJ whole genome shotgun (WGS) entry which is preliminary data.</text>
</comment>
<sequence>MTDQLQALPGEFLLYETEDGRTRVECRFVADTLWLPQAGMAELFQTSKQNVAKHLKAIFAEEELRPDAVVNHWLTTASDGKNYRVAYYSLEAILAVGYRVRSPRGTQLRRWATERLAEYLVKGFTLDDERLKNPPVAGSAVPDRFDELLERIRDIRASERRMYLRVREIFSMAADYSPTLPETTQFFRFIQNKLHFAVTGKTAAELIAERADSRQPNMGLTTWKSGSVQKADVSVAKNYLRESEISELNRIVTMWLDFAEDQARRRKEVFLKDWAQRLDAFLTFNERDVLAGAGRISKKQADAHAENQYEQFAVQRRALLEAEGANANVRALEDAAKALPKQGKSSKKRK</sequence>
<evidence type="ECO:0000313" key="1">
    <source>
        <dbReference type="EMBL" id="KXU38308.1"/>
    </source>
</evidence>
<accession>A0A139SUN2</accession>
<dbReference type="OrthoDB" id="9802752at2"/>
<reference evidence="1 2" key="1">
    <citation type="submission" date="2016-02" db="EMBL/GenBank/DDBJ databases">
        <authorList>
            <person name="Wen L."/>
            <person name="He K."/>
            <person name="Yang H."/>
        </authorList>
    </citation>
    <scope>NUCLEOTIDE SEQUENCE [LARGE SCALE GENOMIC DNA]</scope>
    <source>
        <strain evidence="1 2">CV58</strain>
    </source>
</reference>